<dbReference type="GeneID" id="35001336"/>
<evidence type="ECO:0000256" key="3">
    <source>
        <dbReference type="ARBA" id="ARBA00022538"/>
    </source>
</evidence>
<dbReference type="RefSeq" id="WP_089673381.1">
    <property type="nucleotide sequence ID" value="NZ_CP024845.1"/>
</dbReference>
<feature type="transmembrane region" description="Helical" evidence="12">
    <location>
        <begin position="161"/>
        <end position="181"/>
    </location>
</feature>
<accession>A0A2H4PZ12</accession>
<evidence type="ECO:0000313" key="15">
    <source>
        <dbReference type="EMBL" id="SEJ16614.1"/>
    </source>
</evidence>
<evidence type="ECO:0000256" key="1">
    <source>
        <dbReference type="ARBA" id="ARBA00004141"/>
    </source>
</evidence>
<dbReference type="InterPro" id="IPR058452">
    <property type="entry name" value="DUF8139"/>
</dbReference>
<protein>
    <submittedName>
        <fullName evidence="15">Voltage-gated potassium channel</fullName>
    </submittedName>
</protein>
<comment type="subcellular location">
    <subcellularLocation>
        <location evidence="1">Membrane</location>
        <topology evidence="1">Multi-pass membrane protein</topology>
    </subcellularLocation>
</comment>
<evidence type="ECO:0000256" key="10">
    <source>
        <dbReference type="ARBA" id="ARBA00023136"/>
    </source>
</evidence>
<feature type="domain" description="DUF8139" evidence="14">
    <location>
        <begin position="276"/>
        <end position="336"/>
    </location>
</feature>
<dbReference type="GO" id="GO:0001508">
    <property type="term" value="P:action potential"/>
    <property type="evidence" value="ECO:0007669"/>
    <property type="project" value="TreeGrafter"/>
</dbReference>
<keyword evidence="10 12" id="KW-0472">Membrane</keyword>
<keyword evidence="8 12" id="KW-1133">Transmembrane helix</keyword>
<dbReference type="GO" id="GO:0005249">
    <property type="term" value="F:voltage-gated potassium channel activity"/>
    <property type="evidence" value="ECO:0007669"/>
    <property type="project" value="InterPro"/>
</dbReference>
<evidence type="ECO:0000256" key="5">
    <source>
        <dbReference type="ARBA" id="ARBA00022826"/>
    </source>
</evidence>
<dbReference type="Proteomes" id="UP000198888">
    <property type="component" value="Unassembled WGS sequence"/>
</dbReference>
<dbReference type="OrthoDB" id="56871at2157"/>
<reference evidence="15 16" key="1">
    <citation type="submission" date="2016-10" db="EMBL/GenBank/DDBJ databases">
        <authorList>
            <person name="de Groot N.N."/>
        </authorList>
    </citation>
    <scope>NUCLEOTIDE SEQUENCE [LARGE SCALE GENOMIC DNA]</scope>
    <source>
        <strain evidence="15 16">DSM 22187</strain>
    </source>
</reference>
<sequence length="350" mass="38886">MDYISLRERTRQLVDPTHTGGGGQLFNWVIMCVILLNVLAVMFETVDSIYAAYSTQFFLLETVSVAVFTIEYLARIWSAVEAGEPYERPIVGRLRYATRPLLLFDLIAIAPFYITMLGGVSDLRFLRALRLMRFLRLFRLVRYSESMQAFGRAFYLKRGQLVVAMSGNLILLVVSSSLMYFAEHAAQPEAFPSIPGTMWWGIVTLTTVGYGDVTPITPLGQVIGSVVAILGIGLFALPASIMASGFIESSSYETGHCPDCGHEIDWGSDISGSGPAYDVTSRVRIDITRESVLDYDYHGLHGIVVDHDPTVDEYLIELDESGERITATWKDLRSPLAADRSERRSTAPSI</sequence>
<dbReference type="Gene3D" id="1.10.287.70">
    <property type="match status" value="1"/>
</dbReference>
<keyword evidence="4 12" id="KW-0812">Transmembrane</keyword>
<accession>A0A1H6WN58</accession>
<dbReference type="Pfam" id="PF00520">
    <property type="entry name" value="Ion_trans"/>
    <property type="match status" value="1"/>
</dbReference>
<dbReference type="InterPro" id="IPR028325">
    <property type="entry name" value="VG_K_chnl"/>
</dbReference>
<dbReference type="GO" id="GO:0008076">
    <property type="term" value="C:voltage-gated potassium channel complex"/>
    <property type="evidence" value="ECO:0007669"/>
    <property type="project" value="InterPro"/>
</dbReference>
<evidence type="ECO:0000259" key="13">
    <source>
        <dbReference type="Pfam" id="PF00520"/>
    </source>
</evidence>
<feature type="transmembrane region" description="Helical" evidence="12">
    <location>
        <begin position="25"/>
        <end position="46"/>
    </location>
</feature>
<dbReference type="InterPro" id="IPR005821">
    <property type="entry name" value="Ion_trans_dom"/>
</dbReference>
<dbReference type="KEGG" id="hae:halTADL_0516"/>
<dbReference type="Pfam" id="PF26460">
    <property type="entry name" value="DUF8139"/>
    <property type="match status" value="1"/>
</dbReference>
<evidence type="ECO:0000256" key="11">
    <source>
        <dbReference type="ARBA" id="ARBA00023303"/>
    </source>
</evidence>
<evidence type="ECO:0000256" key="12">
    <source>
        <dbReference type="SAM" id="Phobius"/>
    </source>
</evidence>
<gene>
    <name evidence="15" type="ORF">SAMN05444271_1277</name>
</gene>
<keyword evidence="9" id="KW-0406">Ion transport</keyword>
<feature type="transmembrane region" description="Helical" evidence="12">
    <location>
        <begin position="193"/>
        <end position="210"/>
    </location>
</feature>
<evidence type="ECO:0000256" key="4">
    <source>
        <dbReference type="ARBA" id="ARBA00022692"/>
    </source>
</evidence>
<dbReference type="Gene3D" id="1.20.120.350">
    <property type="entry name" value="Voltage-gated potassium channels. Chain C"/>
    <property type="match status" value="1"/>
</dbReference>
<evidence type="ECO:0000256" key="6">
    <source>
        <dbReference type="ARBA" id="ARBA00022882"/>
    </source>
</evidence>
<organism evidence="15 16">
    <name type="scientific">Halohasta litchfieldiae</name>
    <dbReference type="NCBI Taxonomy" id="1073996"/>
    <lineage>
        <taxon>Archaea</taxon>
        <taxon>Methanobacteriati</taxon>
        <taxon>Methanobacteriota</taxon>
        <taxon>Stenosarchaea group</taxon>
        <taxon>Halobacteria</taxon>
        <taxon>Halobacteriales</taxon>
        <taxon>Haloferacaceae</taxon>
        <taxon>Halohasta</taxon>
    </lineage>
</organism>
<evidence type="ECO:0000256" key="2">
    <source>
        <dbReference type="ARBA" id="ARBA00022448"/>
    </source>
</evidence>
<evidence type="ECO:0000256" key="8">
    <source>
        <dbReference type="ARBA" id="ARBA00022989"/>
    </source>
</evidence>
<evidence type="ECO:0000313" key="16">
    <source>
        <dbReference type="Proteomes" id="UP000198888"/>
    </source>
</evidence>
<dbReference type="PRINTS" id="PR00169">
    <property type="entry name" value="KCHANNEL"/>
</dbReference>
<keyword evidence="5" id="KW-0631">Potassium channel</keyword>
<dbReference type="SUPFAM" id="SSF81324">
    <property type="entry name" value="Voltage-gated potassium channels"/>
    <property type="match status" value="1"/>
</dbReference>
<dbReference type="AlphaFoldDB" id="A0A1H6WN58"/>
<keyword evidence="16" id="KW-1185">Reference proteome</keyword>
<dbReference type="PANTHER" id="PTHR11537">
    <property type="entry name" value="VOLTAGE-GATED POTASSIUM CHANNEL"/>
    <property type="match status" value="1"/>
</dbReference>
<feature type="transmembrane region" description="Helical" evidence="12">
    <location>
        <begin position="100"/>
        <end position="126"/>
    </location>
</feature>
<evidence type="ECO:0000256" key="9">
    <source>
        <dbReference type="ARBA" id="ARBA00023065"/>
    </source>
</evidence>
<keyword evidence="6" id="KW-0851">Voltage-gated channel</keyword>
<dbReference type="EMBL" id="FNYR01000027">
    <property type="protein sequence ID" value="SEJ16614.1"/>
    <property type="molecule type" value="Genomic_DNA"/>
</dbReference>
<keyword evidence="11 15" id="KW-0407">Ion channel</keyword>
<keyword evidence="7" id="KW-0630">Potassium</keyword>
<name>A0A1H6WN58_9EURY</name>
<evidence type="ECO:0000256" key="7">
    <source>
        <dbReference type="ARBA" id="ARBA00022958"/>
    </source>
</evidence>
<dbReference type="PANTHER" id="PTHR11537:SF254">
    <property type="entry name" value="POTASSIUM VOLTAGE-GATED CHANNEL PROTEIN SHAB"/>
    <property type="match status" value="1"/>
</dbReference>
<feature type="domain" description="Ion transport" evidence="13">
    <location>
        <begin position="24"/>
        <end position="249"/>
    </location>
</feature>
<keyword evidence="3" id="KW-0633">Potassium transport</keyword>
<evidence type="ECO:0000259" key="14">
    <source>
        <dbReference type="Pfam" id="PF26460"/>
    </source>
</evidence>
<feature type="transmembrane region" description="Helical" evidence="12">
    <location>
        <begin position="222"/>
        <end position="247"/>
    </location>
</feature>
<proteinExistence type="predicted"/>
<dbReference type="InterPro" id="IPR027359">
    <property type="entry name" value="Volt_channel_dom_sf"/>
</dbReference>
<keyword evidence="2" id="KW-0813">Transport</keyword>